<protein>
    <submittedName>
        <fullName evidence="1">Uncharacterized protein</fullName>
    </submittedName>
</protein>
<name>A0A7C1GL16_9CREN</name>
<sequence>MAGTDYGTSRQRDLGQLWADTIRGFLGEIAFVKWLKERFGISAELDYRRGPLEEFLPSDIKSVNGRPPRLKISVKTTKFGGVWLDVPGAQIKHSDVYVLVRVGITRDHLLAFFKKISVFRDKFFKEALERGIAGKDELEEIWGSLPEFAHVPAYVAGFLDKAEIADFLNDEKSIILVDGEVKIKKVIINKFLGYWHPAVPDYERKVREQLKSQGKSIRDDMKIEFVGIQNFSKELHFLASSGVLKRKQEDWEKVITKL</sequence>
<reference evidence="1" key="1">
    <citation type="journal article" date="2020" name="mSystems">
        <title>Genome- and Community-Level Interaction Insights into Carbon Utilization and Element Cycling Functions of Hydrothermarchaeota in Hydrothermal Sediment.</title>
        <authorList>
            <person name="Zhou Z."/>
            <person name="Liu Y."/>
            <person name="Xu W."/>
            <person name="Pan J."/>
            <person name="Luo Z.H."/>
            <person name="Li M."/>
        </authorList>
    </citation>
    <scope>NUCLEOTIDE SEQUENCE [LARGE SCALE GENOMIC DNA]</scope>
    <source>
        <strain evidence="1">SpSt-116</strain>
    </source>
</reference>
<evidence type="ECO:0000313" key="1">
    <source>
        <dbReference type="EMBL" id="HDP15290.1"/>
    </source>
</evidence>
<gene>
    <name evidence="1" type="ORF">ENN26_05895</name>
</gene>
<organism evidence="1">
    <name type="scientific">Thermofilum adornatum</name>
    <dbReference type="NCBI Taxonomy" id="1365176"/>
    <lineage>
        <taxon>Archaea</taxon>
        <taxon>Thermoproteota</taxon>
        <taxon>Thermoprotei</taxon>
        <taxon>Thermofilales</taxon>
        <taxon>Thermofilaceae</taxon>
        <taxon>Thermofilum</taxon>
    </lineage>
</organism>
<dbReference type="EMBL" id="DSAY01000105">
    <property type="protein sequence ID" value="HDP15290.1"/>
    <property type="molecule type" value="Genomic_DNA"/>
</dbReference>
<proteinExistence type="predicted"/>
<accession>A0A7C1GL16</accession>
<dbReference type="AlphaFoldDB" id="A0A7C1GL16"/>
<comment type="caution">
    <text evidence="1">The sequence shown here is derived from an EMBL/GenBank/DDBJ whole genome shotgun (WGS) entry which is preliminary data.</text>
</comment>